<dbReference type="OrthoDB" id="10015690at2759"/>
<dbReference type="InterPro" id="IPR017452">
    <property type="entry name" value="GPCR_Rhodpsn_7TM"/>
</dbReference>
<evidence type="ECO:0000256" key="8">
    <source>
        <dbReference type="ARBA" id="ARBA00023224"/>
    </source>
</evidence>
<dbReference type="GO" id="GO:0007204">
    <property type="term" value="P:positive regulation of cytosolic calcium ion concentration"/>
    <property type="evidence" value="ECO:0007669"/>
    <property type="project" value="TreeGrafter"/>
</dbReference>
<evidence type="ECO:0000256" key="1">
    <source>
        <dbReference type="ARBA" id="ARBA00004651"/>
    </source>
</evidence>
<keyword evidence="4 10" id="KW-1133">Transmembrane helix</keyword>
<dbReference type="Gene3D" id="1.20.1070.10">
    <property type="entry name" value="Rhodopsin 7-helix transmembrane proteins"/>
    <property type="match status" value="1"/>
</dbReference>
<organism evidence="12 13">
    <name type="scientific">Bagarius yarrelli</name>
    <name type="common">Goonch</name>
    <name type="synonym">Bagrus yarrelli</name>
    <dbReference type="NCBI Taxonomy" id="175774"/>
    <lineage>
        <taxon>Eukaryota</taxon>
        <taxon>Metazoa</taxon>
        <taxon>Chordata</taxon>
        <taxon>Craniata</taxon>
        <taxon>Vertebrata</taxon>
        <taxon>Euteleostomi</taxon>
        <taxon>Actinopterygii</taxon>
        <taxon>Neopterygii</taxon>
        <taxon>Teleostei</taxon>
        <taxon>Ostariophysi</taxon>
        <taxon>Siluriformes</taxon>
        <taxon>Sisoridae</taxon>
        <taxon>Sisorinae</taxon>
        <taxon>Bagarius</taxon>
    </lineage>
</organism>
<feature type="transmembrane region" description="Helical" evidence="10">
    <location>
        <begin position="128"/>
        <end position="147"/>
    </location>
</feature>
<feature type="transmembrane region" description="Helical" evidence="10">
    <location>
        <begin position="57"/>
        <end position="78"/>
    </location>
</feature>
<feature type="transmembrane region" description="Helical" evidence="10">
    <location>
        <begin position="168"/>
        <end position="188"/>
    </location>
</feature>
<proteinExistence type="inferred from homology"/>
<dbReference type="InterPro" id="IPR000276">
    <property type="entry name" value="GPCR_Rhodpsn"/>
</dbReference>
<comment type="subcellular location">
    <subcellularLocation>
        <location evidence="1">Cell membrane</location>
        <topology evidence="1">Multi-pass membrane protein</topology>
    </subcellularLocation>
</comment>
<dbReference type="PROSITE" id="PS00237">
    <property type="entry name" value="G_PROTEIN_RECEP_F1_1"/>
    <property type="match status" value="1"/>
</dbReference>
<evidence type="ECO:0000313" key="13">
    <source>
        <dbReference type="Proteomes" id="UP000319801"/>
    </source>
</evidence>
<protein>
    <submittedName>
        <fullName evidence="12">C-C chemokine receptor type 2</fullName>
    </submittedName>
</protein>
<dbReference type="InterPro" id="IPR050119">
    <property type="entry name" value="CCR1-9-like"/>
</dbReference>
<dbReference type="GO" id="GO:0006955">
    <property type="term" value="P:immune response"/>
    <property type="evidence" value="ECO:0007669"/>
    <property type="project" value="TreeGrafter"/>
</dbReference>
<evidence type="ECO:0000256" key="5">
    <source>
        <dbReference type="ARBA" id="ARBA00023040"/>
    </source>
</evidence>
<dbReference type="Proteomes" id="UP000319801">
    <property type="component" value="Unassembled WGS sequence"/>
</dbReference>
<feature type="domain" description="G-protein coupled receptors family 1 profile" evidence="11">
    <location>
        <begin position="69"/>
        <end position="251"/>
    </location>
</feature>
<reference evidence="12 13" key="1">
    <citation type="journal article" date="2019" name="Genome Biol. Evol.">
        <title>Whole-Genome Sequencing of the Giant Devil Catfish, Bagarius yarrelli.</title>
        <authorList>
            <person name="Jiang W."/>
            <person name="Lv Y."/>
            <person name="Cheng L."/>
            <person name="Yang K."/>
            <person name="Chao B."/>
            <person name="Wang X."/>
            <person name="Li Y."/>
            <person name="Pan X."/>
            <person name="You X."/>
            <person name="Zhang Y."/>
            <person name="Yang J."/>
            <person name="Li J."/>
            <person name="Zhang X."/>
            <person name="Liu S."/>
            <person name="Sun C."/>
            <person name="Yang J."/>
            <person name="Shi Q."/>
        </authorList>
    </citation>
    <scope>NUCLEOTIDE SEQUENCE [LARGE SCALE GENOMIC DNA]</scope>
    <source>
        <strain evidence="12">JWS20170419001</strain>
        <tissue evidence="12">Muscle</tissue>
    </source>
</reference>
<keyword evidence="5 9" id="KW-0297">G-protein coupled receptor</keyword>
<keyword evidence="7 9" id="KW-0675">Receptor</keyword>
<dbReference type="GO" id="GO:0019722">
    <property type="term" value="P:calcium-mediated signaling"/>
    <property type="evidence" value="ECO:0007669"/>
    <property type="project" value="TreeGrafter"/>
</dbReference>
<dbReference type="PRINTS" id="PR00237">
    <property type="entry name" value="GPCRRHODOPSN"/>
</dbReference>
<evidence type="ECO:0000256" key="3">
    <source>
        <dbReference type="ARBA" id="ARBA00022692"/>
    </source>
</evidence>
<evidence type="ECO:0000256" key="6">
    <source>
        <dbReference type="ARBA" id="ARBA00023136"/>
    </source>
</evidence>
<sequence length="251" mass="27813">MEVKGEYSYYGSYSSIDSDSTISYSSGYDYSDYYANNTGETCNKTEVMLFGAMVTPIFFALVIMFSCVGNVLVLGVLLKYENLKSLTNTFLLNLAISDLIFTFGLPFWAMDLILGWIFGNLVCKSVSFIFYIGYYSSLLFLMVMTVHRYMAIVHPLSMFWNGTQYHSIGISVFIWLLSFCAAIPHLVFNSTVTVDGRGYCDLSAPSYGNVSAFISKTSSSSPPSLLSLFATFGFLAACLDLRHTLAPRPSG</sequence>
<name>A0A556V9R5_BAGYA</name>
<keyword evidence="8 9" id="KW-0807">Transducer</keyword>
<dbReference type="PRINTS" id="PR00657">
    <property type="entry name" value="CCCHEMOKINER"/>
</dbReference>
<keyword evidence="6 10" id="KW-0472">Membrane</keyword>
<keyword evidence="13" id="KW-1185">Reference proteome</keyword>
<evidence type="ECO:0000259" key="11">
    <source>
        <dbReference type="PROSITE" id="PS50262"/>
    </source>
</evidence>
<dbReference type="AlphaFoldDB" id="A0A556V9R5"/>
<comment type="caution">
    <text evidence="12">The sequence shown here is derived from an EMBL/GenBank/DDBJ whole genome shotgun (WGS) entry which is preliminary data.</text>
</comment>
<dbReference type="PANTHER" id="PTHR10489:SF730">
    <property type="entry name" value="CHEMOKINE XC RECEPTOR 1"/>
    <property type="match status" value="1"/>
</dbReference>
<dbReference type="PANTHER" id="PTHR10489">
    <property type="entry name" value="CELL ADHESION MOLECULE"/>
    <property type="match status" value="1"/>
</dbReference>
<evidence type="ECO:0000256" key="2">
    <source>
        <dbReference type="ARBA" id="ARBA00022475"/>
    </source>
</evidence>
<dbReference type="InterPro" id="IPR000355">
    <property type="entry name" value="Chemokine_rcpt"/>
</dbReference>
<gene>
    <name evidence="12" type="ORF">Baya_14708</name>
</gene>
<dbReference type="EMBL" id="VCAZ01000175">
    <property type="protein sequence ID" value="TTC44343.1"/>
    <property type="molecule type" value="Genomic_DNA"/>
</dbReference>
<accession>A0A556V9R5</accession>
<keyword evidence="3 9" id="KW-0812">Transmembrane</keyword>
<dbReference type="SUPFAM" id="SSF81321">
    <property type="entry name" value="Family A G protein-coupled receptor-like"/>
    <property type="match status" value="1"/>
</dbReference>
<comment type="similarity">
    <text evidence="9">Belongs to the G-protein coupled receptor 1 family.</text>
</comment>
<feature type="transmembrane region" description="Helical" evidence="10">
    <location>
        <begin position="90"/>
        <end position="108"/>
    </location>
</feature>
<dbReference type="GO" id="GO:0060326">
    <property type="term" value="P:cell chemotaxis"/>
    <property type="evidence" value="ECO:0007669"/>
    <property type="project" value="TreeGrafter"/>
</dbReference>
<dbReference type="GO" id="GO:0016493">
    <property type="term" value="F:C-C chemokine receptor activity"/>
    <property type="evidence" value="ECO:0007669"/>
    <property type="project" value="TreeGrafter"/>
</dbReference>
<evidence type="ECO:0000256" key="9">
    <source>
        <dbReference type="RuleBase" id="RU000688"/>
    </source>
</evidence>
<keyword evidence="2" id="KW-1003">Cell membrane</keyword>
<dbReference type="GO" id="GO:0019957">
    <property type="term" value="F:C-C chemokine binding"/>
    <property type="evidence" value="ECO:0007669"/>
    <property type="project" value="TreeGrafter"/>
</dbReference>
<evidence type="ECO:0000256" key="7">
    <source>
        <dbReference type="ARBA" id="ARBA00023170"/>
    </source>
</evidence>
<evidence type="ECO:0000256" key="10">
    <source>
        <dbReference type="SAM" id="Phobius"/>
    </source>
</evidence>
<evidence type="ECO:0000256" key="4">
    <source>
        <dbReference type="ARBA" id="ARBA00022989"/>
    </source>
</evidence>
<dbReference type="GO" id="GO:0009897">
    <property type="term" value="C:external side of plasma membrane"/>
    <property type="evidence" value="ECO:0007669"/>
    <property type="project" value="TreeGrafter"/>
</dbReference>
<dbReference type="PROSITE" id="PS50262">
    <property type="entry name" value="G_PROTEIN_RECEP_F1_2"/>
    <property type="match status" value="1"/>
</dbReference>
<dbReference type="Pfam" id="PF00001">
    <property type="entry name" value="7tm_1"/>
    <property type="match status" value="1"/>
</dbReference>
<evidence type="ECO:0000313" key="12">
    <source>
        <dbReference type="EMBL" id="TTC44343.1"/>
    </source>
</evidence>